<dbReference type="InterPro" id="IPR006143">
    <property type="entry name" value="RND_pump_MFP"/>
</dbReference>
<feature type="coiled-coil region" evidence="3">
    <location>
        <begin position="86"/>
        <end position="134"/>
    </location>
</feature>
<sequence>MSEAEDAATETIQTPPQVGVYQLTAEKLELTTDLPGRTIAYRIAEVRPQVNGIVEERLFKEGAYVEKAEQLYQIDARPYQAQLIKAEAELAVAQQLESRYRELMKNRAISEQQYDEAYTQLKQAEADVEVAKINLQYTQLLSPISGKVSRSMVSEGALVMNGQPEPLATITQLDPIYVDVTQPVNAQFKLRDDIQSGLVEQTSNSTQVSLYLENGRRYPLTGTLNFSEVQVNPSTGAITLRAEFPNPDHLLLPGMFVHARIGEASQPAAILAPQQGITRDSRGEAIAYVVTDDNQVEMREVETIRTIGDRWLIGKGLSDGDQIITEGLHFVRHGLKVQPMPAKNVTPFISNPESK</sequence>
<evidence type="ECO:0000313" key="8">
    <source>
        <dbReference type="EMBL" id="GAA5097891.1"/>
    </source>
</evidence>
<dbReference type="PANTHER" id="PTHR30158:SF3">
    <property type="entry name" value="MULTIDRUG EFFLUX PUMP SUBUNIT ACRA-RELATED"/>
    <property type="match status" value="1"/>
</dbReference>
<feature type="domain" description="Multidrug resistance protein MdtA-like beta-barrel" evidence="6">
    <location>
        <begin position="175"/>
        <end position="263"/>
    </location>
</feature>
<evidence type="ECO:0000313" key="9">
    <source>
        <dbReference type="Proteomes" id="UP001500631"/>
    </source>
</evidence>
<keyword evidence="9" id="KW-1185">Reference proteome</keyword>
<evidence type="ECO:0000259" key="4">
    <source>
        <dbReference type="Pfam" id="PF25876"/>
    </source>
</evidence>
<dbReference type="EMBL" id="BAABKE010000003">
    <property type="protein sequence ID" value="GAA5097891.1"/>
    <property type="molecule type" value="Genomic_DNA"/>
</dbReference>
<dbReference type="Pfam" id="PF25876">
    <property type="entry name" value="HH_MFP_RND"/>
    <property type="match status" value="1"/>
</dbReference>
<comment type="similarity">
    <text evidence="2">Belongs to the membrane fusion protein (MFP) (TC 8.A.1) family.</text>
</comment>
<dbReference type="Gene3D" id="2.40.30.170">
    <property type="match status" value="1"/>
</dbReference>
<dbReference type="Proteomes" id="UP001500631">
    <property type="component" value="Unassembled WGS sequence"/>
</dbReference>
<name>A0ABP9MJY6_9GAMM</name>
<evidence type="ECO:0000259" key="7">
    <source>
        <dbReference type="Pfam" id="PF25967"/>
    </source>
</evidence>
<dbReference type="Gene3D" id="2.40.50.100">
    <property type="match status" value="1"/>
</dbReference>
<dbReference type="InterPro" id="IPR058626">
    <property type="entry name" value="MdtA-like_b-barrel"/>
</dbReference>
<dbReference type="Pfam" id="PF25917">
    <property type="entry name" value="BSH_RND"/>
    <property type="match status" value="1"/>
</dbReference>
<feature type="domain" description="Multidrug resistance protein MdtA-like C-terminal permuted SH3" evidence="7">
    <location>
        <begin position="269"/>
        <end position="328"/>
    </location>
</feature>
<dbReference type="SUPFAM" id="SSF111369">
    <property type="entry name" value="HlyD-like secretion proteins"/>
    <property type="match status" value="1"/>
</dbReference>
<dbReference type="Gene3D" id="2.40.420.20">
    <property type="match status" value="1"/>
</dbReference>
<dbReference type="InterPro" id="IPR058627">
    <property type="entry name" value="MdtA-like_C"/>
</dbReference>
<feature type="domain" description="Multidrug resistance protein MdtA-like alpha-helical hairpin" evidence="4">
    <location>
        <begin position="79"/>
        <end position="138"/>
    </location>
</feature>
<evidence type="ECO:0000256" key="3">
    <source>
        <dbReference type="SAM" id="Coils"/>
    </source>
</evidence>
<accession>A0ABP9MJY6</accession>
<dbReference type="Pfam" id="PF25967">
    <property type="entry name" value="RND-MFP_C"/>
    <property type="match status" value="1"/>
</dbReference>
<evidence type="ECO:0000259" key="5">
    <source>
        <dbReference type="Pfam" id="PF25917"/>
    </source>
</evidence>
<organism evidence="8 9">
    <name type="scientific">Wohlfahrtiimonas larvae</name>
    <dbReference type="NCBI Taxonomy" id="1157986"/>
    <lineage>
        <taxon>Bacteria</taxon>
        <taxon>Pseudomonadati</taxon>
        <taxon>Pseudomonadota</taxon>
        <taxon>Gammaproteobacteria</taxon>
        <taxon>Cardiobacteriales</taxon>
        <taxon>Ignatzschineriaceae</taxon>
        <taxon>Wohlfahrtiimonas</taxon>
    </lineage>
</organism>
<evidence type="ECO:0000256" key="2">
    <source>
        <dbReference type="ARBA" id="ARBA00009477"/>
    </source>
</evidence>
<gene>
    <name evidence="8" type="primary">mexA</name>
    <name evidence="8" type="ORF">GCM10023338_09720</name>
</gene>
<dbReference type="Pfam" id="PF25944">
    <property type="entry name" value="Beta-barrel_RND"/>
    <property type="match status" value="1"/>
</dbReference>
<dbReference type="Gene3D" id="1.10.287.470">
    <property type="entry name" value="Helix hairpin bin"/>
    <property type="match status" value="1"/>
</dbReference>
<dbReference type="NCBIfam" id="TIGR01730">
    <property type="entry name" value="RND_mfp"/>
    <property type="match status" value="1"/>
</dbReference>
<keyword evidence="3" id="KW-0175">Coiled coil</keyword>
<dbReference type="InterPro" id="IPR058625">
    <property type="entry name" value="MdtA-like_BSH"/>
</dbReference>
<comment type="caution">
    <text evidence="8">The sequence shown here is derived from an EMBL/GenBank/DDBJ whole genome shotgun (WGS) entry which is preliminary data.</text>
</comment>
<evidence type="ECO:0000256" key="1">
    <source>
        <dbReference type="ARBA" id="ARBA00004519"/>
    </source>
</evidence>
<feature type="domain" description="Multidrug resistance protein MdtA-like barrel-sandwich hybrid" evidence="5">
    <location>
        <begin position="42"/>
        <end position="171"/>
    </location>
</feature>
<dbReference type="PANTHER" id="PTHR30158">
    <property type="entry name" value="ACRA/E-RELATED COMPONENT OF DRUG EFFLUX TRANSPORTER"/>
    <property type="match status" value="1"/>
</dbReference>
<reference evidence="9" key="1">
    <citation type="journal article" date="2019" name="Int. J. Syst. Evol. Microbiol.">
        <title>The Global Catalogue of Microorganisms (GCM) 10K type strain sequencing project: providing services to taxonomists for standard genome sequencing and annotation.</title>
        <authorList>
            <consortium name="The Broad Institute Genomics Platform"/>
            <consortium name="The Broad Institute Genome Sequencing Center for Infectious Disease"/>
            <person name="Wu L."/>
            <person name="Ma J."/>
        </authorList>
    </citation>
    <scope>NUCLEOTIDE SEQUENCE [LARGE SCALE GENOMIC DNA]</scope>
    <source>
        <strain evidence="9">JCM 18424</strain>
    </source>
</reference>
<evidence type="ECO:0000259" key="6">
    <source>
        <dbReference type="Pfam" id="PF25944"/>
    </source>
</evidence>
<protein>
    <submittedName>
        <fullName evidence="8">Multidrug efflux RND transporter periplasmic adaptor subunit MexA</fullName>
    </submittedName>
</protein>
<comment type="subcellular location">
    <subcellularLocation>
        <location evidence="1">Cell inner membrane</location>
        <topology evidence="1">Lipid-anchor</topology>
    </subcellularLocation>
</comment>
<proteinExistence type="inferred from homology"/>
<dbReference type="InterPro" id="IPR058624">
    <property type="entry name" value="MdtA-like_HH"/>
</dbReference>